<dbReference type="Proteomes" id="UP000596977">
    <property type="component" value="Unassembled WGS sequence"/>
</dbReference>
<proteinExistence type="predicted"/>
<evidence type="ECO:0000313" key="2">
    <source>
        <dbReference type="EMBL" id="GGA54870.1"/>
    </source>
</evidence>
<evidence type="ECO:0000256" key="1">
    <source>
        <dbReference type="SAM" id="Phobius"/>
    </source>
</evidence>
<dbReference type="EMBL" id="BMKB01000004">
    <property type="protein sequence ID" value="GGA54870.1"/>
    <property type="molecule type" value="Genomic_DNA"/>
</dbReference>
<keyword evidence="3" id="KW-1185">Reference proteome</keyword>
<gene>
    <name evidence="2" type="ORF">GCM10011499_26280</name>
</gene>
<keyword evidence="1" id="KW-0472">Membrane</keyword>
<name>A0A916VZ79_9HYPH</name>
<feature type="transmembrane region" description="Helical" evidence="1">
    <location>
        <begin position="52"/>
        <end position="73"/>
    </location>
</feature>
<keyword evidence="1" id="KW-0812">Transmembrane</keyword>
<keyword evidence="1" id="KW-1133">Transmembrane helix</keyword>
<accession>A0A916VZ79</accession>
<organism evidence="2 3">
    <name type="scientific">Pelagibacterium lentulum</name>
    <dbReference type="NCBI Taxonomy" id="2029865"/>
    <lineage>
        <taxon>Bacteria</taxon>
        <taxon>Pseudomonadati</taxon>
        <taxon>Pseudomonadota</taxon>
        <taxon>Alphaproteobacteria</taxon>
        <taxon>Hyphomicrobiales</taxon>
        <taxon>Devosiaceae</taxon>
        <taxon>Pelagibacterium</taxon>
    </lineage>
</organism>
<feature type="transmembrane region" description="Helical" evidence="1">
    <location>
        <begin position="12"/>
        <end position="32"/>
    </location>
</feature>
<reference evidence="2 3" key="1">
    <citation type="journal article" date="2014" name="Int. J. Syst. Evol. Microbiol.">
        <title>Complete genome sequence of Corynebacterium casei LMG S-19264T (=DSM 44701T), isolated from a smear-ripened cheese.</title>
        <authorList>
            <consortium name="US DOE Joint Genome Institute (JGI-PGF)"/>
            <person name="Walter F."/>
            <person name="Albersmeier A."/>
            <person name="Kalinowski J."/>
            <person name="Ruckert C."/>
        </authorList>
    </citation>
    <scope>NUCLEOTIDE SEQUENCE [LARGE SCALE GENOMIC DNA]</scope>
    <source>
        <strain evidence="2 3">CGMCC 1.15896</strain>
    </source>
</reference>
<comment type="caution">
    <text evidence="2">The sequence shown here is derived from an EMBL/GenBank/DDBJ whole genome shotgun (WGS) entry which is preliminary data.</text>
</comment>
<sequence length="75" mass="8289">MFTRDVELFGRQFIAPFALGNICFVGHVTAPFDFNMPLGMLLTDMVFLSGGFNVNLSPLAPVFVELAVVRVMFAM</sequence>
<evidence type="ECO:0000313" key="3">
    <source>
        <dbReference type="Proteomes" id="UP000596977"/>
    </source>
</evidence>
<dbReference type="AlphaFoldDB" id="A0A916VZ79"/>
<protein>
    <submittedName>
        <fullName evidence="2">Uncharacterized protein</fullName>
    </submittedName>
</protein>